<dbReference type="RefSeq" id="WP_101226442.1">
    <property type="nucleotide sequence ID" value="NZ_JARSFA010000027.1"/>
</dbReference>
<organism evidence="2 3">
    <name type="scientific">Cytobacillus horneckiae</name>
    <dbReference type="NCBI Taxonomy" id="549687"/>
    <lineage>
        <taxon>Bacteria</taxon>
        <taxon>Bacillati</taxon>
        <taxon>Bacillota</taxon>
        <taxon>Bacilli</taxon>
        <taxon>Bacillales</taxon>
        <taxon>Bacillaceae</taxon>
        <taxon>Cytobacillus</taxon>
    </lineage>
</organism>
<dbReference type="EMBL" id="PISD01000078">
    <property type="protein sequence ID" value="PKG26074.1"/>
    <property type="molecule type" value="Genomic_DNA"/>
</dbReference>
<evidence type="ECO:0000256" key="1">
    <source>
        <dbReference type="SAM" id="MobiDB-lite"/>
    </source>
</evidence>
<gene>
    <name evidence="2" type="ORF">CWS20_25880</name>
</gene>
<accession>A0A2N0Z981</accession>
<evidence type="ECO:0000313" key="3">
    <source>
        <dbReference type="Proteomes" id="UP000233343"/>
    </source>
</evidence>
<proteinExistence type="predicted"/>
<dbReference type="Proteomes" id="UP000233343">
    <property type="component" value="Unassembled WGS sequence"/>
</dbReference>
<evidence type="ECO:0000313" key="2">
    <source>
        <dbReference type="EMBL" id="PKG26074.1"/>
    </source>
</evidence>
<feature type="region of interest" description="Disordered" evidence="1">
    <location>
        <begin position="17"/>
        <end position="43"/>
    </location>
</feature>
<comment type="caution">
    <text evidence="2">The sequence shown here is derived from an EMBL/GenBank/DDBJ whole genome shotgun (WGS) entry which is preliminary data.</text>
</comment>
<reference evidence="2 3" key="1">
    <citation type="journal article" date="2010" name="Int. J. Syst. Evol. Microbiol.">
        <title>Bacillus horneckiae sp. nov., isolated from a spacecraft-assembly clean room.</title>
        <authorList>
            <person name="Vaishampayan P."/>
            <person name="Probst A."/>
            <person name="Krishnamurthi S."/>
            <person name="Ghosh S."/>
            <person name="Osman S."/>
            <person name="McDowall A."/>
            <person name="Ruckmani A."/>
            <person name="Mayilraj S."/>
            <person name="Venkateswaran K."/>
        </authorList>
    </citation>
    <scope>NUCLEOTIDE SEQUENCE [LARGE SCALE GENOMIC DNA]</scope>
    <source>
        <strain evidence="3">1PO1SC</strain>
    </source>
</reference>
<sequence length="161" mass="18587">MSLNPFFSEKKIPERKPVVINSPVNPAQSKKSIKPRKTRSDKTHNLKFPVTPVEHMELRTTCKQVSNLYKQLKNDDLTQTKFNTYLLNYALKNLAIVNWNRPYQDSKKYMHVTPLETIYQDIGGPHGLAIQKGISERKVTFYLVLSALKFIKGDGDYAKIF</sequence>
<dbReference type="AlphaFoldDB" id="A0A2N0Z981"/>
<keyword evidence="3" id="KW-1185">Reference proteome</keyword>
<name>A0A2N0Z981_9BACI</name>
<protein>
    <submittedName>
        <fullName evidence="2">Uncharacterized protein</fullName>
    </submittedName>
</protein>